<feature type="non-terminal residue" evidence="2">
    <location>
        <position position="221"/>
    </location>
</feature>
<feature type="region of interest" description="Disordered" evidence="1">
    <location>
        <begin position="1"/>
        <end position="24"/>
    </location>
</feature>
<dbReference type="AlphaFoldDB" id="T2INP9"/>
<proteinExistence type="predicted"/>
<evidence type="ECO:0000313" key="2">
    <source>
        <dbReference type="EMBL" id="CCQ55196.1"/>
    </source>
</evidence>
<gene>
    <name evidence="2" type="ORF">CWATWH0005_3443</name>
</gene>
<dbReference type="EMBL" id="CAQL01000312">
    <property type="protein sequence ID" value="CCQ55196.1"/>
    <property type="molecule type" value="Genomic_DNA"/>
</dbReference>
<dbReference type="Proteomes" id="UP000017981">
    <property type="component" value="Unassembled WGS sequence"/>
</dbReference>
<name>T2INP9_CROWT</name>
<feature type="compositionally biased region" description="Polar residues" evidence="1">
    <location>
        <begin position="1"/>
        <end position="23"/>
    </location>
</feature>
<comment type="caution">
    <text evidence="2">The sequence shown here is derived from an EMBL/GenBank/DDBJ whole genome shotgun (WGS) entry which is preliminary data.</text>
</comment>
<reference evidence="2 3" key="2">
    <citation type="submission" date="2013-09" db="EMBL/GenBank/DDBJ databases">
        <title>Whole genome comparison of six Crocosphaera watsonii strains with differing phenotypes.</title>
        <authorList>
            <person name="Bench S.R."/>
            <person name="Heller P."/>
            <person name="Frank I."/>
            <person name="Arciniega M."/>
            <person name="Shilova I.N."/>
            <person name="Zehr J.P."/>
        </authorList>
    </citation>
    <scope>NUCLEOTIDE SEQUENCE [LARGE SCALE GENOMIC DNA]</scope>
    <source>
        <strain evidence="2 3">WH 0005</strain>
    </source>
</reference>
<dbReference type="EC" id="3.4.21.10" evidence="2"/>
<organism evidence="2 3">
    <name type="scientific">Crocosphaera watsonii WH 0005</name>
    <dbReference type="NCBI Taxonomy" id="423472"/>
    <lineage>
        <taxon>Bacteria</taxon>
        <taxon>Bacillati</taxon>
        <taxon>Cyanobacteriota</taxon>
        <taxon>Cyanophyceae</taxon>
        <taxon>Oscillatoriophycideae</taxon>
        <taxon>Chroococcales</taxon>
        <taxon>Aphanothecaceae</taxon>
        <taxon>Crocosphaera</taxon>
    </lineage>
</organism>
<evidence type="ECO:0000256" key="1">
    <source>
        <dbReference type="SAM" id="MobiDB-lite"/>
    </source>
</evidence>
<protein>
    <submittedName>
        <fullName evidence="2">VCBS</fullName>
        <ecNumber evidence="2">3.4.21.10</ecNumber>
    </submittedName>
</protein>
<dbReference type="RefSeq" id="WP_021832689.1">
    <property type="nucleotide sequence ID" value="NZ_CAQL01000312.1"/>
</dbReference>
<sequence>MMNEPNSILGSFQTGNNETNVNSLVPEESGSEIYSSSLVGESLPEEDELEITARLLEEESYLETNLEQDTISLLGNSQDNDLYLRTNVDQELEYSYDGITFWGDINGETSELEPYQLSDNSQIIVDLKEGLDRLFVDQSLSEDLANFGATLTFYGGEGSDSLMGTQLNSLWEIEGENSGNLNQYILFEDLENLIGEEDNQDTFILKEGASLSGVLDGGEGG</sequence>
<accession>T2INP9</accession>
<keyword evidence="2" id="KW-0378">Hydrolase</keyword>
<dbReference type="GO" id="GO:0004252">
    <property type="term" value="F:serine-type endopeptidase activity"/>
    <property type="evidence" value="ECO:0007669"/>
    <property type="project" value="UniProtKB-EC"/>
</dbReference>
<reference evidence="2 3" key="1">
    <citation type="submission" date="2013-01" db="EMBL/GenBank/DDBJ databases">
        <authorList>
            <person name="Bench S."/>
        </authorList>
    </citation>
    <scope>NUCLEOTIDE SEQUENCE [LARGE SCALE GENOMIC DNA]</scope>
    <source>
        <strain evidence="2 3">WH 0005</strain>
    </source>
</reference>
<evidence type="ECO:0000313" key="3">
    <source>
        <dbReference type="Proteomes" id="UP000017981"/>
    </source>
</evidence>